<dbReference type="GO" id="GO:0008408">
    <property type="term" value="F:3'-5' exonuclease activity"/>
    <property type="evidence" value="ECO:0007669"/>
    <property type="project" value="InterPro"/>
</dbReference>
<dbReference type="InterPro" id="IPR004622">
    <property type="entry name" value="DNA_pol_HolB"/>
</dbReference>
<dbReference type="AlphaFoldDB" id="A0A1F6UGW1"/>
<dbReference type="GO" id="GO:0009360">
    <property type="term" value="C:DNA polymerase III complex"/>
    <property type="evidence" value="ECO:0007669"/>
    <property type="project" value="TreeGrafter"/>
</dbReference>
<evidence type="ECO:0000313" key="2">
    <source>
        <dbReference type="Proteomes" id="UP000177950"/>
    </source>
</evidence>
<dbReference type="Pfam" id="PF13177">
    <property type="entry name" value="DNA_pol3_delta2"/>
    <property type="match status" value="1"/>
</dbReference>
<protein>
    <submittedName>
        <fullName evidence="1">DNA polymerase III subunit delta</fullName>
    </submittedName>
</protein>
<sequence>MTDSLTPLHPWNRAQADRLLTDPGRLPHALLLAGPVGLGKNAFAWHLARRLLCTQPAADAQPCGSCHSCRLYQAGNHPDVTHIAPAEPGKGILIDQIRALADFLQLKAHSAPRKVAVISPAEAMNLNAANALLKMLEEPPAGSYLLLVGTQLQRLPATIRSRCTRVEFPRPERRVALDWLHA</sequence>
<dbReference type="SUPFAM" id="SSF52540">
    <property type="entry name" value="P-loop containing nucleoside triphosphate hydrolases"/>
    <property type="match status" value="1"/>
</dbReference>
<dbReference type="Gene3D" id="3.40.50.300">
    <property type="entry name" value="P-loop containing nucleotide triphosphate hydrolases"/>
    <property type="match status" value="1"/>
</dbReference>
<reference evidence="1 2" key="1">
    <citation type="journal article" date="2016" name="Nat. Commun.">
        <title>Thousands of microbial genomes shed light on interconnected biogeochemical processes in an aquifer system.</title>
        <authorList>
            <person name="Anantharaman K."/>
            <person name="Brown C.T."/>
            <person name="Hug L.A."/>
            <person name="Sharon I."/>
            <person name="Castelle C.J."/>
            <person name="Probst A.J."/>
            <person name="Thomas B.C."/>
            <person name="Singh A."/>
            <person name="Wilkins M.J."/>
            <person name="Karaoz U."/>
            <person name="Brodie E.L."/>
            <person name="Williams K.H."/>
            <person name="Hubbard S.S."/>
            <person name="Banfield J.F."/>
        </authorList>
    </citation>
    <scope>NUCLEOTIDE SEQUENCE [LARGE SCALE GENOMIC DNA]</scope>
</reference>
<comment type="caution">
    <text evidence="1">The sequence shown here is derived from an EMBL/GenBank/DDBJ whole genome shotgun (WGS) entry which is preliminary data.</text>
</comment>
<dbReference type="EMBL" id="MFSV01000185">
    <property type="protein sequence ID" value="OGI56561.1"/>
    <property type="molecule type" value="Genomic_DNA"/>
</dbReference>
<evidence type="ECO:0000313" key="1">
    <source>
        <dbReference type="EMBL" id="OGI56561.1"/>
    </source>
</evidence>
<dbReference type="PANTHER" id="PTHR11669:SF8">
    <property type="entry name" value="DNA POLYMERASE III SUBUNIT DELTA"/>
    <property type="match status" value="1"/>
</dbReference>
<dbReference type="Proteomes" id="UP000177950">
    <property type="component" value="Unassembled WGS sequence"/>
</dbReference>
<dbReference type="GO" id="GO:0006261">
    <property type="term" value="P:DNA-templated DNA replication"/>
    <property type="evidence" value="ECO:0007669"/>
    <property type="project" value="TreeGrafter"/>
</dbReference>
<name>A0A1F6UGW1_9PROT</name>
<proteinExistence type="predicted"/>
<gene>
    <name evidence="1" type="ORF">A2V58_01950</name>
</gene>
<dbReference type="InterPro" id="IPR050238">
    <property type="entry name" value="DNA_Rep/Repair_Clamp_Loader"/>
</dbReference>
<dbReference type="InterPro" id="IPR027417">
    <property type="entry name" value="P-loop_NTPase"/>
</dbReference>
<dbReference type="NCBIfam" id="TIGR00678">
    <property type="entry name" value="holB"/>
    <property type="match status" value="1"/>
</dbReference>
<dbReference type="PANTHER" id="PTHR11669">
    <property type="entry name" value="REPLICATION FACTOR C / DNA POLYMERASE III GAMMA-TAU SUBUNIT"/>
    <property type="match status" value="1"/>
</dbReference>
<accession>A0A1F6UGW1</accession>
<feature type="non-terminal residue" evidence="1">
    <location>
        <position position="182"/>
    </location>
</feature>
<dbReference type="GO" id="GO:0003887">
    <property type="term" value="F:DNA-directed DNA polymerase activity"/>
    <property type="evidence" value="ECO:0007669"/>
    <property type="project" value="InterPro"/>
</dbReference>
<organism evidence="1 2">
    <name type="scientific">Candidatus Muproteobacteria bacterium RBG_19FT_COMBO_61_10</name>
    <dbReference type="NCBI Taxonomy" id="1817761"/>
    <lineage>
        <taxon>Bacteria</taxon>
        <taxon>Pseudomonadati</taxon>
        <taxon>Pseudomonadota</taxon>
        <taxon>Candidatus Muproteobacteria</taxon>
    </lineage>
</organism>